<evidence type="ECO:0000313" key="1">
    <source>
        <dbReference type="EMBL" id="GAI06685.1"/>
    </source>
</evidence>
<name>X1LW84_9ZZZZ</name>
<feature type="non-terminal residue" evidence="1">
    <location>
        <position position="1"/>
    </location>
</feature>
<protein>
    <submittedName>
        <fullName evidence="1">Uncharacterized protein</fullName>
    </submittedName>
</protein>
<comment type="caution">
    <text evidence="1">The sequence shown here is derived from an EMBL/GenBank/DDBJ whole genome shotgun (WGS) entry which is preliminary data.</text>
</comment>
<dbReference type="AlphaFoldDB" id="X1LW84"/>
<sequence>LEEVMGSLFKTTAAAGTIGKGEEVWQSAVADWSKKFVVQDILPEVFNRLGVKI</sequence>
<organism evidence="1">
    <name type="scientific">marine sediment metagenome</name>
    <dbReference type="NCBI Taxonomy" id="412755"/>
    <lineage>
        <taxon>unclassified sequences</taxon>
        <taxon>metagenomes</taxon>
        <taxon>ecological metagenomes</taxon>
    </lineage>
</organism>
<accession>X1LW84</accession>
<reference evidence="1" key="1">
    <citation type="journal article" date="2014" name="Front. Microbiol.">
        <title>High frequency of phylogenetically diverse reductive dehalogenase-homologous genes in deep subseafloor sedimentary metagenomes.</title>
        <authorList>
            <person name="Kawai M."/>
            <person name="Futagami T."/>
            <person name="Toyoda A."/>
            <person name="Takaki Y."/>
            <person name="Nishi S."/>
            <person name="Hori S."/>
            <person name="Arai W."/>
            <person name="Tsubouchi T."/>
            <person name="Morono Y."/>
            <person name="Uchiyama I."/>
            <person name="Ito T."/>
            <person name="Fujiyama A."/>
            <person name="Inagaki F."/>
            <person name="Takami H."/>
        </authorList>
    </citation>
    <scope>NUCLEOTIDE SEQUENCE</scope>
    <source>
        <strain evidence="1">Expedition CK06-06</strain>
    </source>
</reference>
<gene>
    <name evidence="1" type="ORF">S06H3_21546</name>
</gene>
<dbReference type="EMBL" id="BARV01011338">
    <property type="protein sequence ID" value="GAI06685.1"/>
    <property type="molecule type" value="Genomic_DNA"/>
</dbReference>
<proteinExistence type="predicted"/>